<comment type="caution">
    <text evidence="1">The sequence shown here is derived from an EMBL/GenBank/DDBJ whole genome shotgun (WGS) entry which is preliminary data.</text>
</comment>
<reference evidence="1 2" key="1">
    <citation type="journal article" date="2004" name="Syst. Appl. Microbiol.">
        <title>Cryptoendolithic actinomycetes from antarctic sandstone rock samples: Micromonospora endolithica sp. nov. and two isolates related to Micromonospora coerulea Jensen 1932.</title>
        <authorList>
            <person name="Hirsch P."/>
            <person name="Mevs U."/>
            <person name="Kroppenstedt R.M."/>
            <person name="Schumann P."/>
            <person name="Stackebrandt E."/>
        </authorList>
    </citation>
    <scope>NUCLEOTIDE SEQUENCE [LARGE SCALE GENOMIC DNA]</scope>
    <source>
        <strain evidence="1 2">JCM 12677</strain>
    </source>
</reference>
<name>A0A3A9YL77_9ACTN</name>
<protein>
    <submittedName>
        <fullName evidence="1">DUF2332 domain-containing protein</fullName>
    </submittedName>
</protein>
<dbReference type="Pfam" id="PF10094">
    <property type="entry name" value="DUF2332"/>
    <property type="match status" value="1"/>
</dbReference>
<proteinExistence type="predicted"/>
<accession>A0A3A9YL77</accession>
<dbReference type="AlphaFoldDB" id="A0A3A9YL77"/>
<evidence type="ECO:0000313" key="1">
    <source>
        <dbReference type="EMBL" id="RKN37111.1"/>
    </source>
</evidence>
<evidence type="ECO:0000313" key="2">
    <source>
        <dbReference type="Proteomes" id="UP000281726"/>
    </source>
</evidence>
<dbReference type="Proteomes" id="UP000281726">
    <property type="component" value="Unassembled WGS sequence"/>
</dbReference>
<sequence>MTIADQYVQFGSREARGNSSTYERLSSAIADDDELLGRLATLPPTKQQPNLLFGVIRLLDGPLEPYAEFRAFVLDRWPVVASEIKTRVTQTNEVGRCAALVPVLSALPQPLALIDVGCSAGLSLFPEKYAYRYGPTTIGKSAVTLDCAAVDIEPPRTLPTIVSRAGVDLNPLDITDPDAVAWLEALIWPEQQQRRDRLRAAIAIAAADPPQLMRGGLDAVPDLVAKAAQGATPVVYHTSVLYLVAPAERAAFVETLRRLPGHWISIEAPDVVDLGELPAPPDDSALNVLALDGKPLAWVRGHGQAIYGIA</sequence>
<dbReference type="InterPro" id="IPR011200">
    <property type="entry name" value="UCP012608"/>
</dbReference>
<dbReference type="RefSeq" id="WP_120733493.1">
    <property type="nucleotide sequence ID" value="NZ_RBAK01000037.1"/>
</dbReference>
<gene>
    <name evidence="1" type="ORF">D7223_32350</name>
</gene>
<keyword evidence="2" id="KW-1185">Reference proteome</keyword>
<organism evidence="1 2">
    <name type="scientific">Micromonospora endolithica</name>
    <dbReference type="NCBI Taxonomy" id="230091"/>
    <lineage>
        <taxon>Bacteria</taxon>
        <taxon>Bacillati</taxon>
        <taxon>Actinomycetota</taxon>
        <taxon>Actinomycetes</taxon>
        <taxon>Micromonosporales</taxon>
        <taxon>Micromonosporaceae</taxon>
        <taxon>Micromonospora</taxon>
    </lineage>
</organism>
<dbReference type="EMBL" id="RBAK01000037">
    <property type="protein sequence ID" value="RKN37111.1"/>
    <property type="molecule type" value="Genomic_DNA"/>
</dbReference>
<dbReference type="OrthoDB" id="8899077at2"/>